<gene>
    <name evidence="9" type="ORF">PF001_g11097</name>
    <name evidence="8" type="ORF">PF002_g13207</name>
    <name evidence="7" type="ORF">PF004_g10788</name>
    <name evidence="6" type="ORF">PF005_g11772</name>
    <name evidence="5" type="ORF">PF006_g8143</name>
    <name evidence="3" type="ORF">PF007_g12033</name>
    <name evidence="10" type="ORF">PF008_g20714</name>
    <name evidence="1" type="ORF">PF009_g12966</name>
    <name evidence="4" type="ORF">PF010_g11234</name>
    <name evidence="2" type="ORF">PF011_g10565</name>
</gene>
<evidence type="ECO:0000313" key="1">
    <source>
        <dbReference type="EMBL" id="KAE8937128.1"/>
    </source>
</evidence>
<dbReference type="EMBL" id="QXFY01001792">
    <property type="protein sequence ID" value="KAE9309376.1"/>
    <property type="molecule type" value="Genomic_DNA"/>
</dbReference>
<dbReference type="EMBL" id="QXGB01000596">
    <property type="protein sequence ID" value="KAE9209585.1"/>
    <property type="molecule type" value="Genomic_DNA"/>
</dbReference>
<dbReference type="Proteomes" id="UP000441208">
    <property type="component" value="Unassembled WGS sequence"/>
</dbReference>
<evidence type="ECO:0000313" key="5">
    <source>
        <dbReference type="EMBL" id="KAE9147151.1"/>
    </source>
</evidence>
<dbReference type="Proteomes" id="UP000460718">
    <property type="component" value="Unassembled WGS sequence"/>
</dbReference>
<dbReference type="AlphaFoldDB" id="A0A6A3KNA4"/>
<dbReference type="EMBL" id="QXFX01000589">
    <property type="protein sequence ID" value="KAE9110247.1"/>
    <property type="molecule type" value="Genomic_DNA"/>
</dbReference>
<dbReference type="EMBL" id="QXFW01000556">
    <property type="protein sequence ID" value="KAE9008791.1"/>
    <property type="molecule type" value="Genomic_DNA"/>
</dbReference>
<evidence type="ECO:0000313" key="16">
    <source>
        <dbReference type="Proteomes" id="UP000441208"/>
    </source>
</evidence>
<dbReference type="EMBL" id="QXFZ01000619">
    <property type="protein sequence ID" value="KAE9109980.1"/>
    <property type="molecule type" value="Genomic_DNA"/>
</dbReference>
<evidence type="ECO:0000313" key="19">
    <source>
        <dbReference type="Proteomes" id="UP000486351"/>
    </source>
</evidence>
<dbReference type="Proteomes" id="UP000440732">
    <property type="component" value="Unassembled WGS sequence"/>
</dbReference>
<dbReference type="EMBL" id="QXGD01000659">
    <property type="protein sequence ID" value="KAE9229811.1"/>
    <property type="molecule type" value="Genomic_DNA"/>
</dbReference>
<evidence type="ECO:0000313" key="13">
    <source>
        <dbReference type="Proteomes" id="UP000437068"/>
    </source>
</evidence>
<proteinExistence type="predicted"/>
<organism evidence="2 17">
    <name type="scientific">Phytophthora fragariae</name>
    <dbReference type="NCBI Taxonomy" id="53985"/>
    <lineage>
        <taxon>Eukaryota</taxon>
        <taxon>Sar</taxon>
        <taxon>Stramenopiles</taxon>
        <taxon>Oomycota</taxon>
        <taxon>Peronosporomycetes</taxon>
        <taxon>Peronosporales</taxon>
        <taxon>Peronosporaceae</taxon>
        <taxon>Phytophthora</taxon>
    </lineage>
</organism>
<evidence type="ECO:0000313" key="15">
    <source>
        <dbReference type="Proteomes" id="UP000440732"/>
    </source>
</evidence>
<evidence type="ECO:0000313" key="20">
    <source>
        <dbReference type="Proteomes" id="UP000488956"/>
    </source>
</evidence>
<evidence type="ECO:0000313" key="17">
    <source>
        <dbReference type="Proteomes" id="UP000460718"/>
    </source>
</evidence>
<evidence type="ECO:0000313" key="4">
    <source>
        <dbReference type="EMBL" id="KAE9110247.1"/>
    </source>
</evidence>
<evidence type="ECO:0000313" key="12">
    <source>
        <dbReference type="Proteomes" id="UP000433483"/>
    </source>
</evidence>
<dbReference type="Proteomes" id="UP000429523">
    <property type="component" value="Unassembled WGS sequence"/>
</dbReference>
<evidence type="ECO:0000313" key="9">
    <source>
        <dbReference type="EMBL" id="KAE9308586.1"/>
    </source>
</evidence>
<accession>A0A6A3KNA4</accession>
<evidence type="ECO:0000313" key="18">
    <source>
        <dbReference type="Proteomes" id="UP000476176"/>
    </source>
</evidence>
<evidence type="ECO:0000313" key="3">
    <source>
        <dbReference type="EMBL" id="KAE9109980.1"/>
    </source>
</evidence>
<dbReference type="OrthoDB" id="94772at2759"/>
<keyword evidence="12" id="KW-1185">Reference proteome</keyword>
<dbReference type="Proteomes" id="UP000433483">
    <property type="component" value="Unassembled WGS sequence"/>
</dbReference>
<name>A0A6A3KNA4_9STRA</name>
<dbReference type="Proteomes" id="UP000476176">
    <property type="component" value="Unassembled WGS sequence"/>
</dbReference>
<dbReference type="EMBL" id="QXGE01000576">
    <property type="protein sequence ID" value="KAE9308586.1"/>
    <property type="molecule type" value="Genomic_DNA"/>
</dbReference>
<protein>
    <submittedName>
        <fullName evidence="2">Uncharacterized protein</fullName>
    </submittedName>
</protein>
<evidence type="ECO:0000313" key="7">
    <source>
        <dbReference type="EMBL" id="KAE9229408.1"/>
    </source>
</evidence>
<dbReference type="EMBL" id="QXGC01000569">
    <property type="protein sequence ID" value="KAE9229408.1"/>
    <property type="molecule type" value="Genomic_DNA"/>
</dbReference>
<dbReference type="EMBL" id="QXGA01000366">
    <property type="protein sequence ID" value="KAE9147151.1"/>
    <property type="molecule type" value="Genomic_DNA"/>
</dbReference>
<evidence type="ECO:0000313" key="11">
    <source>
        <dbReference type="Proteomes" id="UP000429523"/>
    </source>
</evidence>
<dbReference type="Proteomes" id="UP000488956">
    <property type="component" value="Unassembled WGS sequence"/>
</dbReference>
<evidence type="ECO:0000313" key="6">
    <source>
        <dbReference type="EMBL" id="KAE9209585.1"/>
    </source>
</evidence>
<comment type="caution">
    <text evidence="2">The sequence shown here is derived from an EMBL/GenBank/DDBJ whole genome shotgun (WGS) entry which is preliminary data.</text>
</comment>
<dbReference type="Proteomes" id="UP000437068">
    <property type="component" value="Unassembled WGS sequence"/>
</dbReference>
<evidence type="ECO:0000313" key="14">
    <source>
        <dbReference type="Proteomes" id="UP000440367"/>
    </source>
</evidence>
<sequence>MYSQTYLALAPVADTTAHQRLLHAAAPAVYAGTPINDDALFSAIMERQLREIEAQREMVTRQEVFDAMIREHALMMEHAEAAYPKAVAPTVMPIQ</sequence>
<evidence type="ECO:0000313" key="2">
    <source>
        <dbReference type="EMBL" id="KAE9008791.1"/>
    </source>
</evidence>
<evidence type="ECO:0000313" key="8">
    <source>
        <dbReference type="EMBL" id="KAE9229811.1"/>
    </source>
</evidence>
<dbReference type="EMBL" id="QXGF01000661">
    <property type="protein sequence ID" value="KAE8937128.1"/>
    <property type="molecule type" value="Genomic_DNA"/>
</dbReference>
<evidence type="ECO:0000313" key="10">
    <source>
        <dbReference type="EMBL" id="KAE9309376.1"/>
    </source>
</evidence>
<dbReference type="Proteomes" id="UP000440367">
    <property type="component" value="Unassembled WGS sequence"/>
</dbReference>
<dbReference type="Proteomes" id="UP000486351">
    <property type="component" value="Unassembled WGS sequence"/>
</dbReference>
<reference evidence="17 18" key="1">
    <citation type="submission" date="2018-09" db="EMBL/GenBank/DDBJ databases">
        <title>Genomic investigation of the strawberry pathogen Phytophthora fragariae indicates pathogenicity is determined by transcriptional variation in three key races.</title>
        <authorList>
            <person name="Adams T.M."/>
            <person name="Armitage A.D."/>
            <person name="Sobczyk M.K."/>
            <person name="Bates H.J."/>
            <person name="Dunwell J.M."/>
            <person name="Nellist C.F."/>
            <person name="Harrison R.J."/>
        </authorList>
    </citation>
    <scope>NUCLEOTIDE SEQUENCE [LARGE SCALE GENOMIC DNA]</scope>
    <source>
        <strain evidence="9 13">A4</strain>
        <strain evidence="8 14">BC-1</strain>
        <strain evidence="7 18">BC-23</strain>
        <strain evidence="6 12">NOV-27</strain>
        <strain evidence="5 15">NOV-5</strain>
        <strain evidence="3 16">NOV-71</strain>
        <strain evidence="10 19">NOV-77</strain>
        <strain evidence="1 11">NOV-9</strain>
        <strain evidence="4 20">ONT-3</strain>
        <strain evidence="2 17">SCRP245</strain>
    </source>
</reference>